<dbReference type="PROSITE" id="PS50181">
    <property type="entry name" value="FBOX"/>
    <property type="match status" value="1"/>
</dbReference>
<reference evidence="4 5" key="1">
    <citation type="journal article" date="2011" name="Proc. Natl. Acad. Sci. U.S.A.">
        <title>Genetic diversity and population structure of the endangered marsupial Sarcophilus harrisii (Tasmanian devil).</title>
        <authorList>
            <person name="Miller W."/>
            <person name="Hayes V.M."/>
            <person name="Ratan A."/>
            <person name="Petersen D.C."/>
            <person name="Wittekindt N.E."/>
            <person name="Miller J."/>
            <person name="Walenz B."/>
            <person name="Knight J."/>
            <person name="Qi J."/>
            <person name="Zhao F."/>
            <person name="Wang Q."/>
            <person name="Bedoya-Reina O.C."/>
            <person name="Katiyar N."/>
            <person name="Tomsho L.P."/>
            <person name="Kasson L.M."/>
            <person name="Hardie R.A."/>
            <person name="Woodbridge P."/>
            <person name="Tindall E.A."/>
            <person name="Bertelsen M.F."/>
            <person name="Dixon D."/>
            <person name="Pyecroft S."/>
            <person name="Helgen K.M."/>
            <person name="Lesk A.M."/>
            <person name="Pringle T.H."/>
            <person name="Patterson N."/>
            <person name="Zhang Y."/>
            <person name="Kreiss A."/>
            <person name="Woods G.M."/>
            <person name="Jones M.E."/>
            <person name="Schuster S.C."/>
        </authorList>
    </citation>
    <scope>NUCLEOTIDE SEQUENCE [LARGE SCALE GENOMIC DNA]</scope>
</reference>
<dbReference type="PANTHER" id="PTHR20933">
    <property type="entry name" value="F-BOX ONLY PROTEIN 33"/>
    <property type="match status" value="1"/>
</dbReference>
<dbReference type="SUPFAM" id="SSF81383">
    <property type="entry name" value="F-box domain"/>
    <property type="match status" value="1"/>
</dbReference>
<feature type="region of interest" description="Disordered" evidence="2">
    <location>
        <begin position="1"/>
        <end position="36"/>
    </location>
</feature>
<organism evidence="4 5">
    <name type="scientific">Sarcophilus harrisii</name>
    <name type="common">Tasmanian devil</name>
    <name type="synonym">Sarcophilus laniarius</name>
    <dbReference type="NCBI Taxonomy" id="9305"/>
    <lineage>
        <taxon>Eukaryota</taxon>
        <taxon>Metazoa</taxon>
        <taxon>Chordata</taxon>
        <taxon>Craniata</taxon>
        <taxon>Vertebrata</taxon>
        <taxon>Euteleostomi</taxon>
        <taxon>Mammalia</taxon>
        <taxon>Metatheria</taxon>
        <taxon>Dasyuromorphia</taxon>
        <taxon>Dasyuridae</taxon>
        <taxon>Sarcophilus</taxon>
    </lineage>
</organism>
<dbReference type="InterPro" id="IPR001810">
    <property type="entry name" value="F-box_dom"/>
</dbReference>
<protein>
    <recommendedName>
        <fullName evidence="3">F-box domain-containing protein</fullName>
    </recommendedName>
</protein>
<dbReference type="GeneTree" id="ENSGT00390000003354"/>
<keyword evidence="1" id="KW-0833">Ubl conjugation pathway</keyword>
<dbReference type="SMART" id="SM00256">
    <property type="entry name" value="FBOX"/>
    <property type="match status" value="1"/>
</dbReference>
<dbReference type="InterPro" id="IPR032675">
    <property type="entry name" value="LRR_dom_sf"/>
</dbReference>
<evidence type="ECO:0000256" key="2">
    <source>
        <dbReference type="SAM" id="MobiDB-lite"/>
    </source>
</evidence>
<feature type="domain" description="F-box" evidence="3">
    <location>
        <begin position="39"/>
        <end position="85"/>
    </location>
</feature>
<proteinExistence type="predicted"/>
<reference evidence="4" key="3">
    <citation type="submission" date="2025-09" db="UniProtKB">
        <authorList>
            <consortium name="Ensembl"/>
        </authorList>
    </citation>
    <scope>IDENTIFICATION</scope>
</reference>
<dbReference type="PANTHER" id="PTHR20933:SF4">
    <property type="entry name" value="F-BOX INVOLVED IN POLYQ PATHOGENESIS, ISOFORM A"/>
    <property type="match status" value="1"/>
</dbReference>
<dbReference type="InterPro" id="IPR036047">
    <property type="entry name" value="F-box-like_dom_sf"/>
</dbReference>
<evidence type="ECO:0000313" key="5">
    <source>
        <dbReference type="Proteomes" id="UP000007648"/>
    </source>
</evidence>
<evidence type="ECO:0000259" key="3">
    <source>
        <dbReference type="PROSITE" id="PS50181"/>
    </source>
</evidence>
<dbReference type="Proteomes" id="UP000007648">
    <property type="component" value="Unassembled WGS sequence"/>
</dbReference>
<dbReference type="InParanoid" id="A0A7N4P0G1"/>
<evidence type="ECO:0000313" key="4">
    <source>
        <dbReference type="Ensembl" id="ENSSHAP00000031210.1"/>
    </source>
</evidence>
<accession>A0A7N4P0G1</accession>
<keyword evidence="5" id="KW-1185">Reference proteome</keyword>
<dbReference type="Ensembl" id="ENSSHAT00000030592.1">
    <property type="protein sequence ID" value="ENSSHAP00000031210.1"/>
    <property type="gene ID" value="ENSSHAG00000021526.1"/>
</dbReference>
<gene>
    <name evidence="4" type="primary">FBXL12</name>
</gene>
<dbReference type="Pfam" id="PF12937">
    <property type="entry name" value="F-box-like"/>
    <property type="match status" value="1"/>
</dbReference>
<evidence type="ECO:0000256" key="1">
    <source>
        <dbReference type="ARBA" id="ARBA00022786"/>
    </source>
</evidence>
<name>A0A7N4P0G1_SARHA</name>
<sequence length="365" mass="40393">MATISEFGRRSPFLTPHDNTAHTLRPLESGSGSSTGVAMATASELPDCLLVEILSFVPLRDRIRSSRVCKRWQRLVLDKALWKCVDLSPYVVEPNVLWQLMRQYFGPGVRSFKMRGRLLSGPRGALLTPALLQALGKRCSNLAYLSLIEEDLRKISFSCLPTTLRYLDLQWCELPQTWFSSGDDPGCVPHLEHLVLDRVPAFSDAQLLSLSHFGTLCSLVLRVTYRVTYQGFLNGLPGLSHLQRLELCGCSVPSDLTLQIVGKNMPRLKELRVTVTGLTAQGLGHIKVIKPLELLGLMGPPCTLEDLSVKDILTFCVSMPNLKTLSLQGLRLESKEEAVLKEGLTHCVLTVEPHPLEGEGLESLA</sequence>
<dbReference type="GO" id="GO:0031398">
    <property type="term" value="P:positive regulation of protein ubiquitination"/>
    <property type="evidence" value="ECO:0007669"/>
    <property type="project" value="TreeGrafter"/>
</dbReference>
<dbReference type="FunCoup" id="A0A7N4P0G1">
    <property type="interactions" value="402"/>
</dbReference>
<dbReference type="Gene3D" id="3.80.10.10">
    <property type="entry name" value="Ribonuclease Inhibitor"/>
    <property type="match status" value="1"/>
</dbReference>
<reference evidence="4" key="2">
    <citation type="submission" date="2025-08" db="UniProtKB">
        <authorList>
            <consortium name="Ensembl"/>
        </authorList>
    </citation>
    <scope>IDENTIFICATION</scope>
</reference>
<dbReference type="AlphaFoldDB" id="A0A7N4P0G1"/>
<dbReference type="SUPFAM" id="SSF52047">
    <property type="entry name" value="RNI-like"/>
    <property type="match status" value="1"/>
</dbReference>